<comment type="caution">
    <text evidence="2">The sequence shown here is derived from an EMBL/GenBank/DDBJ whole genome shotgun (WGS) entry which is preliminary data.</text>
</comment>
<dbReference type="Gene3D" id="1.20.1280.50">
    <property type="match status" value="1"/>
</dbReference>
<name>A0A4R0RFH1_9APHY</name>
<organism evidence="2 3">
    <name type="scientific">Steccherinum ochraceum</name>
    <dbReference type="NCBI Taxonomy" id="92696"/>
    <lineage>
        <taxon>Eukaryota</taxon>
        <taxon>Fungi</taxon>
        <taxon>Dikarya</taxon>
        <taxon>Basidiomycota</taxon>
        <taxon>Agaricomycotina</taxon>
        <taxon>Agaricomycetes</taxon>
        <taxon>Polyporales</taxon>
        <taxon>Steccherinaceae</taxon>
        <taxon>Steccherinum</taxon>
    </lineage>
</organism>
<dbReference type="Pfam" id="PF12937">
    <property type="entry name" value="F-box-like"/>
    <property type="match status" value="1"/>
</dbReference>
<evidence type="ECO:0000259" key="1">
    <source>
        <dbReference type="Pfam" id="PF12937"/>
    </source>
</evidence>
<evidence type="ECO:0000313" key="2">
    <source>
        <dbReference type="EMBL" id="TCD65976.1"/>
    </source>
</evidence>
<feature type="domain" description="F-box" evidence="1">
    <location>
        <begin position="3"/>
        <end position="52"/>
    </location>
</feature>
<dbReference type="InterPro" id="IPR001810">
    <property type="entry name" value="F-box_dom"/>
</dbReference>
<evidence type="ECO:0000313" key="3">
    <source>
        <dbReference type="Proteomes" id="UP000292702"/>
    </source>
</evidence>
<keyword evidence="3" id="KW-1185">Reference proteome</keyword>
<accession>A0A4R0RFH1</accession>
<proteinExistence type="predicted"/>
<dbReference type="SUPFAM" id="SSF81383">
    <property type="entry name" value="F-box domain"/>
    <property type="match status" value="1"/>
</dbReference>
<gene>
    <name evidence="2" type="ORF">EIP91_001968</name>
</gene>
<dbReference type="AlphaFoldDB" id="A0A4R0RFH1"/>
<reference evidence="2 3" key="1">
    <citation type="submission" date="2018-11" db="EMBL/GenBank/DDBJ databases">
        <title>Genome assembly of Steccherinum ochraceum LE-BIN_3174, the white-rot fungus of the Steccherinaceae family (The Residual Polyporoid clade, Polyporales, Basidiomycota).</title>
        <authorList>
            <person name="Fedorova T.V."/>
            <person name="Glazunova O.A."/>
            <person name="Landesman E.O."/>
            <person name="Moiseenko K.V."/>
            <person name="Psurtseva N.V."/>
            <person name="Savinova O.S."/>
            <person name="Shakhova N.V."/>
            <person name="Tyazhelova T.V."/>
            <person name="Vasina D.V."/>
        </authorList>
    </citation>
    <scope>NUCLEOTIDE SEQUENCE [LARGE SCALE GENOMIC DNA]</scope>
    <source>
        <strain evidence="2 3">LE-BIN_3174</strain>
    </source>
</reference>
<dbReference type="EMBL" id="RWJN01000155">
    <property type="protein sequence ID" value="TCD65976.1"/>
    <property type="molecule type" value="Genomic_DNA"/>
</dbReference>
<dbReference type="Proteomes" id="UP000292702">
    <property type="component" value="Unassembled WGS sequence"/>
</dbReference>
<dbReference type="InterPro" id="IPR036047">
    <property type="entry name" value="F-box-like_dom_sf"/>
</dbReference>
<protein>
    <recommendedName>
        <fullName evidence="1">F-box domain-containing protein</fullName>
    </recommendedName>
</protein>
<sequence>MPPADVLIEILLWTQGEISLSFDCKQWLRLTHVCKYWRTTALECPLLWRHIYGMLPRDMEYIQEMFKRSGEAPIRCALWPSAPKRPVSSSKATTKWQRLIGRMRCPFPSLPPTQMGGDQLLSCLLPVIHRVEELLLTFDFSLRTIDIPDAPLLRSLEMVARDGIHPNQQNIIPNTMEIPLRAIGTSLARLENLDLDGPLPASGLGLIRPTLRRLEILSACTKATVADLLYALQGTPTLESLGLYQSLYRTFEGELPIVVLPFIKHFGVGDVAGETCAQLLRHVRLPADVRIDIRLCYPWRSHPEMQLTDAVTAILAGYGILEPRKPITSISMESFKDSMVWPMICADNTLSDESLGSETLDASSYSGTTAQEPAAPFCTYVFCDVDPPLDHRMFDVAYALEYVCRGAYQGLADVRMLSMRDPFLEYRSYEDRSSDDLPPSWSDWFRCMANLETLHLTGFIWKELGTLPSVDSSLPTSFASGLPFPGLKCLQLDNVRFRNPKAGIDFQGDIHLEDLLAILRSRDEAGCRISRLEFMQRAPGLGPEGKTRLEGYVDKVVS</sequence>
<dbReference type="OrthoDB" id="3258023at2759"/>